<keyword evidence="1" id="KW-0862">Zinc</keyword>
<dbReference type="AlphaFoldDB" id="A0A8H7P7X8"/>
<dbReference type="PROSITE" id="PS00028">
    <property type="entry name" value="ZINC_FINGER_C2H2_1"/>
    <property type="match status" value="1"/>
</dbReference>
<accession>A0A8H7P7X8</accession>
<organism evidence="4 5">
    <name type="scientific">Rhodonia placenta</name>
    <dbReference type="NCBI Taxonomy" id="104341"/>
    <lineage>
        <taxon>Eukaryota</taxon>
        <taxon>Fungi</taxon>
        <taxon>Dikarya</taxon>
        <taxon>Basidiomycota</taxon>
        <taxon>Agaricomycotina</taxon>
        <taxon>Agaricomycetes</taxon>
        <taxon>Polyporales</taxon>
        <taxon>Adustoporiaceae</taxon>
        <taxon>Rhodonia</taxon>
    </lineage>
</organism>
<sequence>MFPAIPLSDGYSAYVETPARVYEDTDLLFAASSEGNNDRRSYVSDYALDALGDFPLESFEQSSLGFTFGFVDYNQFDSHAEAGILGNYPLLSESWASGSYPIGKEELSSCHSTVLPYSSQPETLDAWPSLESLAHELPLLDSVAPTPPLANIPLQRGDAGAISFSPSSSDASDCAEERNDGEASDGNTHRFAPYPRTSPKRRRKRRDRSTSSPKSTSPYSPPRSLKRTSPRNAQIVLSDEQIARAFASTTLQCPGCFDSFKRHNDLERHIITHSADQNARCRGDWRMLEGIQSKGCIGTTQLQ</sequence>
<dbReference type="Proteomes" id="UP000639403">
    <property type="component" value="Unassembled WGS sequence"/>
</dbReference>
<feature type="region of interest" description="Disordered" evidence="2">
    <location>
        <begin position="160"/>
        <end position="232"/>
    </location>
</feature>
<evidence type="ECO:0000256" key="1">
    <source>
        <dbReference type="PROSITE-ProRule" id="PRU00042"/>
    </source>
</evidence>
<feature type="compositionally biased region" description="Low complexity" evidence="2">
    <location>
        <begin position="160"/>
        <end position="172"/>
    </location>
</feature>
<evidence type="ECO:0000256" key="2">
    <source>
        <dbReference type="SAM" id="MobiDB-lite"/>
    </source>
</evidence>
<feature type="domain" description="C2H2-type" evidence="3">
    <location>
        <begin position="251"/>
        <end position="278"/>
    </location>
</feature>
<proteinExistence type="predicted"/>
<name>A0A8H7P7X8_9APHY</name>
<dbReference type="InterPro" id="IPR013087">
    <property type="entry name" value="Znf_C2H2_type"/>
</dbReference>
<reference evidence="4" key="2">
    <citation type="journal article" name="Front. Microbiol.">
        <title>Degradative Capacity of Two Strains of Rhodonia placenta: From Phenotype to Genotype.</title>
        <authorList>
            <person name="Kolle M."/>
            <person name="Horta M.A.C."/>
            <person name="Nowrousian M."/>
            <person name="Ohm R.A."/>
            <person name="Benz J.P."/>
            <person name="Pilgard A."/>
        </authorList>
    </citation>
    <scope>NUCLEOTIDE SEQUENCE</scope>
    <source>
        <strain evidence="4">FPRL280</strain>
    </source>
</reference>
<dbReference type="PROSITE" id="PS50157">
    <property type="entry name" value="ZINC_FINGER_C2H2_2"/>
    <property type="match status" value="1"/>
</dbReference>
<gene>
    <name evidence="4" type="ORF">IEO21_02279</name>
</gene>
<feature type="compositionally biased region" description="Basic residues" evidence="2">
    <location>
        <begin position="198"/>
        <end position="207"/>
    </location>
</feature>
<protein>
    <recommendedName>
        <fullName evidence="3">C2H2-type domain-containing protein</fullName>
    </recommendedName>
</protein>
<evidence type="ECO:0000259" key="3">
    <source>
        <dbReference type="PROSITE" id="PS50157"/>
    </source>
</evidence>
<dbReference type="EMBL" id="JADOXO010000021">
    <property type="protein sequence ID" value="KAF9819240.1"/>
    <property type="molecule type" value="Genomic_DNA"/>
</dbReference>
<keyword evidence="1" id="KW-0479">Metal-binding</keyword>
<dbReference type="GO" id="GO:0008270">
    <property type="term" value="F:zinc ion binding"/>
    <property type="evidence" value="ECO:0007669"/>
    <property type="project" value="UniProtKB-KW"/>
</dbReference>
<reference evidence="4" key="1">
    <citation type="submission" date="2020-11" db="EMBL/GenBank/DDBJ databases">
        <authorList>
            <person name="Koelle M."/>
            <person name="Horta M.A.C."/>
            <person name="Nowrousian M."/>
            <person name="Ohm R.A."/>
            <person name="Benz P."/>
            <person name="Pilgard A."/>
        </authorList>
    </citation>
    <scope>NUCLEOTIDE SEQUENCE</scope>
    <source>
        <strain evidence="4">FPRL280</strain>
    </source>
</reference>
<keyword evidence="1" id="KW-0863">Zinc-finger</keyword>
<evidence type="ECO:0000313" key="4">
    <source>
        <dbReference type="EMBL" id="KAF9819240.1"/>
    </source>
</evidence>
<comment type="caution">
    <text evidence="4">The sequence shown here is derived from an EMBL/GenBank/DDBJ whole genome shotgun (WGS) entry which is preliminary data.</text>
</comment>
<evidence type="ECO:0000313" key="5">
    <source>
        <dbReference type="Proteomes" id="UP000639403"/>
    </source>
</evidence>